<dbReference type="EMBL" id="FXUG01000023">
    <property type="protein sequence ID" value="SMP77416.1"/>
    <property type="molecule type" value="Genomic_DNA"/>
</dbReference>
<reference evidence="1 2" key="1">
    <citation type="submission" date="2017-05" db="EMBL/GenBank/DDBJ databases">
        <authorList>
            <person name="Varghese N."/>
            <person name="Submissions S."/>
        </authorList>
    </citation>
    <scope>NUCLEOTIDE SEQUENCE [LARGE SCALE GENOMIC DNA]</scope>
    <source>
        <strain evidence="1 2">DSM 25457</strain>
    </source>
</reference>
<protein>
    <submittedName>
        <fullName evidence="1">Chlam_Verruc_Plancto small basic protein</fullName>
    </submittedName>
</protein>
<accession>A0ABY1QTI4</accession>
<comment type="caution">
    <text evidence="1">The sequence shown here is derived from an EMBL/GenBank/DDBJ whole genome shotgun (WGS) entry which is preliminary data.</text>
</comment>
<name>A0ABY1QTI4_9BACT</name>
<dbReference type="InterPro" id="IPR026405">
    <property type="entry name" value="Chlam/Ver/Plancto_rRNA"/>
</dbReference>
<dbReference type="NCBIfam" id="TIGR04137">
    <property type="entry name" value="Chlam_Ver_rRNA"/>
    <property type="match status" value="1"/>
</dbReference>
<proteinExistence type="predicted"/>
<organism evidence="1 2">
    <name type="scientific">Neorhodopirellula lusitana</name>
    <dbReference type="NCBI Taxonomy" id="445327"/>
    <lineage>
        <taxon>Bacteria</taxon>
        <taxon>Pseudomonadati</taxon>
        <taxon>Planctomycetota</taxon>
        <taxon>Planctomycetia</taxon>
        <taxon>Pirellulales</taxon>
        <taxon>Pirellulaceae</taxon>
        <taxon>Neorhodopirellula</taxon>
    </lineage>
</organism>
<dbReference type="Proteomes" id="UP001158067">
    <property type="component" value="Unassembled WGS sequence"/>
</dbReference>
<sequence length="68" mass="7855">MTMDRSLKVQAGAIKNRNVLTRAERVARLKELDRFDENADIIGMAKTRVQKISLKKKKKVKKADDKEK</sequence>
<evidence type="ECO:0000313" key="1">
    <source>
        <dbReference type="EMBL" id="SMP77416.1"/>
    </source>
</evidence>
<evidence type="ECO:0000313" key="2">
    <source>
        <dbReference type="Proteomes" id="UP001158067"/>
    </source>
</evidence>
<dbReference type="RefSeq" id="WP_283435370.1">
    <property type="nucleotide sequence ID" value="NZ_CAWLDM010000001.1"/>
</dbReference>
<keyword evidence="2" id="KW-1185">Reference proteome</keyword>
<gene>
    <name evidence="1" type="ORF">SAMN06265222_12330</name>
</gene>